<accession>A0ABM2YVG2</accession>
<dbReference type="Proteomes" id="UP000818029">
    <property type="component" value="Chromosome A10"/>
</dbReference>
<dbReference type="Gene3D" id="3.60.10.10">
    <property type="entry name" value="Endonuclease/exonuclease/phosphatase"/>
    <property type="match status" value="1"/>
</dbReference>
<name>A0ABM2YVG2_GOSHI</name>
<dbReference type="PANTHER" id="PTHR33710">
    <property type="entry name" value="BNAC02G09200D PROTEIN"/>
    <property type="match status" value="1"/>
</dbReference>
<evidence type="ECO:0008006" key="3">
    <source>
        <dbReference type="Google" id="ProtNLM"/>
    </source>
</evidence>
<evidence type="ECO:0000313" key="2">
    <source>
        <dbReference type="RefSeq" id="XP_040934482.1"/>
    </source>
</evidence>
<gene>
    <name evidence="2" type="primary">LOC107896952</name>
</gene>
<reference evidence="2" key="2">
    <citation type="submission" date="2025-08" db="UniProtKB">
        <authorList>
            <consortium name="RefSeq"/>
        </authorList>
    </citation>
    <scope>IDENTIFICATION</scope>
</reference>
<dbReference type="GeneID" id="107896952"/>
<sequence>MITRCEESMKNLLLSDSDINNRRRVILREAKRTWEVGKKLGLSVRGDEEEVINEIRILEGQYREEDRGFERVRDKNVEKGSREFDSFIHKCNLIDLPMLGKKFTWYNPDNKKSRLDKFLLEEYWLIQIKDLQQLGLKRSVSGHIPILLVDTEINWGPRPFKFINRWFKKKNVRGLIEKEWSNMGSLNGQVARKLRKLKGVLRKWNGDNCNVLENITIECEDRIKVLDEINEQRMLSESETEELKRLNSDVWDVKKFEKSLW</sequence>
<dbReference type="InterPro" id="IPR036691">
    <property type="entry name" value="Endo/exonu/phosph_ase_sf"/>
</dbReference>
<keyword evidence="1" id="KW-1185">Reference proteome</keyword>
<protein>
    <recommendedName>
        <fullName evidence="3">Reverse transcriptase</fullName>
    </recommendedName>
</protein>
<reference evidence="1" key="1">
    <citation type="journal article" date="2020" name="Nat. Genet.">
        <title>Genomic diversifications of five Gossypium allopolyploid species and their impact on cotton improvement.</title>
        <authorList>
            <person name="Chen Z.J."/>
            <person name="Sreedasyam A."/>
            <person name="Ando A."/>
            <person name="Song Q."/>
            <person name="De Santiago L.M."/>
            <person name="Hulse-Kemp A.M."/>
            <person name="Ding M."/>
            <person name="Ye W."/>
            <person name="Kirkbride R.C."/>
            <person name="Jenkins J."/>
            <person name="Plott C."/>
            <person name="Lovell J."/>
            <person name="Lin Y.M."/>
            <person name="Vaughn R."/>
            <person name="Liu B."/>
            <person name="Simpson S."/>
            <person name="Scheffler B.E."/>
            <person name="Wen L."/>
            <person name="Saski C.A."/>
            <person name="Grover C.E."/>
            <person name="Hu G."/>
            <person name="Conover J.L."/>
            <person name="Carlson J.W."/>
            <person name="Shu S."/>
            <person name="Boston L.B."/>
            <person name="Williams M."/>
            <person name="Peterson D.G."/>
            <person name="McGee K."/>
            <person name="Jones D.C."/>
            <person name="Wendel J.F."/>
            <person name="Stelly D.M."/>
            <person name="Grimwood J."/>
            <person name="Schmutz J."/>
        </authorList>
    </citation>
    <scope>NUCLEOTIDE SEQUENCE [LARGE SCALE GENOMIC DNA]</scope>
    <source>
        <strain evidence="1">cv. TM-1</strain>
    </source>
</reference>
<evidence type="ECO:0000313" key="1">
    <source>
        <dbReference type="Proteomes" id="UP000818029"/>
    </source>
</evidence>
<organism evidence="1 2">
    <name type="scientific">Gossypium hirsutum</name>
    <name type="common">Upland cotton</name>
    <name type="synonym">Gossypium mexicanum</name>
    <dbReference type="NCBI Taxonomy" id="3635"/>
    <lineage>
        <taxon>Eukaryota</taxon>
        <taxon>Viridiplantae</taxon>
        <taxon>Streptophyta</taxon>
        <taxon>Embryophyta</taxon>
        <taxon>Tracheophyta</taxon>
        <taxon>Spermatophyta</taxon>
        <taxon>Magnoliopsida</taxon>
        <taxon>eudicotyledons</taxon>
        <taxon>Gunneridae</taxon>
        <taxon>Pentapetalae</taxon>
        <taxon>rosids</taxon>
        <taxon>malvids</taxon>
        <taxon>Malvales</taxon>
        <taxon>Malvaceae</taxon>
        <taxon>Malvoideae</taxon>
        <taxon>Gossypium</taxon>
    </lineage>
</organism>
<dbReference type="RefSeq" id="XP_040934482.1">
    <property type="nucleotide sequence ID" value="XM_041078548.1"/>
</dbReference>
<dbReference type="SUPFAM" id="SSF56219">
    <property type="entry name" value="DNase I-like"/>
    <property type="match status" value="1"/>
</dbReference>
<proteinExistence type="predicted"/>
<dbReference type="PANTHER" id="PTHR33710:SF64">
    <property type="entry name" value="ENDONUCLEASE_EXONUCLEASE_PHOSPHATASE DOMAIN-CONTAINING PROTEIN"/>
    <property type="match status" value="1"/>
</dbReference>